<dbReference type="EMBL" id="HG739088">
    <property type="protein sequence ID" value="CDO99568.1"/>
    <property type="molecule type" value="Genomic_DNA"/>
</dbReference>
<organism evidence="1 2">
    <name type="scientific">Coffea canephora</name>
    <name type="common">Robusta coffee</name>
    <dbReference type="NCBI Taxonomy" id="49390"/>
    <lineage>
        <taxon>Eukaryota</taxon>
        <taxon>Viridiplantae</taxon>
        <taxon>Streptophyta</taxon>
        <taxon>Embryophyta</taxon>
        <taxon>Tracheophyta</taxon>
        <taxon>Spermatophyta</taxon>
        <taxon>Magnoliopsida</taxon>
        <taxon>eudicotyledons</taxon>
        <taxon>Gunneridae</taxon>
        <taxon>Pentapetalae</taxon>
        <taxon>asterids</taxon>
        <taxon>lamiids</taxon>
        <taxon>Gentianales</taxon>
        <taxon>Rubiaceae</taxon>
        <taxon>Ixoroideae</taxon>
        <taxon>Gardenieae complex</taxon>
        <taxon>Bertiereae - Coffeeae clade</taxon>
        <taxon>Coffeeae</taxon>
        <taxon>Coffea</taxon>
    </lineage>
</organism>
<protein>
    <submittedName>
        <fullName evidence="1">Uncharacterized protein</fullName>
    </submittedName>
</protein>
<dbReference type="InParanoid" id="A0A068TW40"/>
<name>A0A068TW40_COFCA</name>
<dbReference type="Proteomes" id="UP000295252">
    <property type="component" value="Chromosome IV"/>
</dbReference>
<evidence type="ECO:0000313" key="1">
    <source>
        <dbReference type="EMBL" id="CDO99568.1"/>
    </source>
</evidence>
<accession>A0A068TW40</accession>
<proteinExistence type="predicted"/>
<gene>
    <name evidence="1" type="ORF">GSCOC_T00029202001</name>
</gene>
<dbReference type="AlphaFoldDB" id="A0A068TW40"/>
<sequence>MFQGLQQTVHYGHTLQSTHSMRRYFSVASLQRVLHTVQHPHYSHSHLTWYSKTSSPYWASHQKAF</sequence>
<reference evidence="2" key="1">
    <citation type="journal article" date="2014" name="Science">
        <title>The coffee genome provides insight into the convergent evolution of caffeine biosynthesis.</title>
        <authorList>
            <person name="Denoeud F."/>
            <person name="Carretero-Paulet L."/>
            <person name="Dereeper A."/>
            <person name="Droc G."/>
            <person name="Guyot R."/>
            <person name="Pietrella M."/>
            <person name="Zheng C."/>
            <person name="Alberti A."/>
            <person name="Anthony F."/>
            <person name="Aprea G."/>
            <person name="Aury J.M."/>
            <person name="Bento P."/>
            <person name="Bernard M."/>
            <person name="Bocs S."/>
            <person name="Campa C."/>
            <person name="Cenci A."/>
            <person name="Combes M.C."/>
            <person name="Crouzillat D."/>
            <person name="Da Silva C."/>
            <person name="Daddiego L."/>
            <person name="De Bellis F."/>
            <person name="Dussert S."/>
            <person name="Garsmeur O."/>
            <person name="Gayraud T."/>
            <person name="Guignon V."/>
            <person name="Jahn K."/>
            <person name="Jamilloux V."/>
            <person name="Joet T."/>
            <person name="Labadie K."/>
            <person name="Lan T."/>
            <person name="Leclercq J."/>
            <person name="Lepelley M."/>
            <person name="Leroy T."/>
            <person name="Li L.T."/>
            <person name="Librado P."/>
            <person name="Lopez L."/>
            <person name="Munoz A."/>
            <person name="Noel B."/>
            <person name="Pallavicini A."/>
            <person name="Perrotta G."/>
            <person name="Poncet V."/>
            <person name="Pot D."/>
            <person name="Priyono X."/>
            <person name="Rigoreau M."/>
            <person name="Rouard M."/>
            <person name="Rozas J."/>
            <person name="Tranchant-Dubreuil C."/>
            <person name="VanBuren R."/>
            <person name="Zhang Q."/>
            <person name="Andrade A.C."/>
            <person name="Argout X."/>
            <person name="Bertrand B."/>
            <person name="de Kochko A."/>
            <person name="Graziosi G."/>
            <person name="Henry R.J."/>
            <person name="Jayarama X."/>
            <person name="Ming R."/>
            <person name="Nagai C."/>
            <person name="Rounsley S."/>
            <person name="Sankoff D."/>
            <person name="Giuliano G."/>
            <person name="Albert V.A."/>
            <person name="Wincker P."/>
            <person name="Lashermes P."/>
        </authorList>
    </citation>
    <scope>NUCLEOTIDE SEQUENCE [LARGE SCALE GENOMIC DNA]</scope>
    <source>
        <strain evidence="2">cv. DH200-94</strain>
    </source>
</reference>
<dbReference type="Gramene" id="CDO99568">
    <property type="protein sequence ID" value="CDO99568"/>
    <property type="gene ID" value="GSCOC_T00029202001"/>
</dbReference>
<keyword evidence="2" id="KW-1185">Reference proteome</keyword>
<evidence type="ECO:0000313" key="2">
    <source>
        <dbReference type="Proteomes" id="UP000295252"/>
    </source>
</evidence>